<dbReference type="AlphaFoldDB" id="A0A173U9W1"/>
<evidence type="ECO:0000256" key="1">
    <source>
        <dbReference type="SAM" id="Phobius"/>
    </source>
</evidence>
<sequence>MYCPYCGKSIEGKDNNGYFKWNVLGFFFPFIGFILGMAWEDEKPKEAKALTLGATIAVIIIMEFVFAKLIAASLVYMFHSIFFF</sequence>
<protein>
    <submittedName>
        <fullName evidence="2">Uncharacterized protein</fullName>
    </submittedName>
</protein>
<feature type="transmembrane region" description="Helical" evidence="1">
    <location>
        <begin position="50"/>
        <end position="78"/>
    </location>
</feature>
<evidence type="ECO:0000313" key="2">
    <source>
        <dbReference type="EMBL" id="CUN11067.1"/>
    </source>
</evidence>
<evidence type="ECO:0000313" key="3">
    <source>
        <dbReference type="Proteomes" id="UP000095598"/>
    </source>
</evidence>
<dbReference type="Proteomes" id="UP000095598">
    <property type="component" value="Unassembled WGS sequence"/>
</dbReference>
<name>A0A173U9W1_ANAHA</name>
<organism evidence="2 3">
    <name type="scientific">Anaerostipes hadrus</name>
    <dbReference type="NCBI Taxonomy" id="649756"/>
    <lineage>
        <taxon>Bacteria</taxon>
        <taxon>Bacillati</taxon>
        <taxon>Bacillota</taxon>
        <taxon>Clostridia</taxon>
        <taxon>Lachnospirales</taxon>
        <taxon>Lachnospiraceae</taxon>
        <taxon>Anaerostipes</taxon>
    </lineage>
</organism>
<keyword evidence="1" id="KW-0812">Transmembrane</keyword>
<gene>
    <name evidence="2" type="ORF">ERS852425_02688</name>
</gene>
<proteinExistence type="predicted"/>
<reference evidence="2 3" key="1">
    <citation type="submission" date="2015-09" db="EMBL/GenBank/DDBJ databases">
        <authorList>
            <consortium name="Pathogen Informatics"/>
        </authorList>
    </citation>
    <scope>NUCLEOTIDE SEQUENCE [LARGE SCALE GENOMIC DNA]</scope>
    <source>
        <strain evidence="2 3">2789STDY5608868</strain>
    </source>
</reference>
<dbReference type="EMBL" id="CYXT01000023">
    <property type="protein sequence ID" value="CUN11067.1"/>
    <property type="molecule type" value="Genomic_DNA"/>
</dbReference>
<keyword evidence="1" id="KW-0472">Membrane</keyword>
<keyword evidence="1" id="KW-1133">Transmembrane helix</keyword>
<dbReference type="RefSeq" id="WP_055259505.1">
    <property type="nucleotide sequence ID" value="NZ_CYXT01000023.1"/>
</dbReference>
<accession>A0A173U9W1</accession>
<feature type="transmembrane region" description="Helical" evidence="1">
    <location>
        <begin position="18"/>
        <end position="38"/>
    </location>
</feature>